<sequence length="287" mass="32575">MEEYKERFFAHFLERAQLSLEKYVEFVKDREEKLRSCYADTIQIDSDKLMEIVMVDAAFTVLLLVTFAEGNISECFRIFNKPYYISSIIDDIFLLENQLPLFIIEELFAKIEIKINSSSKKEADEGGKGQEDEEETKGGGGGEKGGGDFFFIKLVCQFVDLRGDIGAEGYDPMKLIDSPKDIDLLVKCGIIDNTLGDSLQAVNIFNSLAQGLLMTVENHYAYLREQLQTYCKEPSHKLKAALRQHYNTWKIALRKHYLNTPWVVISVIAAVILLVLTAVQTVFAVIS</sequence>
<evidence type="ECO:0000256" key="2">
    <source>
        <dbReference type="SAM" id="Phobius"/>
    </source>
</evidence>
<accession>A0A2I0L4S5</accession>
<feature type="transmembrane region" description="Helical" evidence="2">
    <location>
        <begin position="262"/>
        <end position="286"/>
    </location>
</feature>
<name>A0A2I0L4S5_PUNGR</name>
<feature type="compositionally biased region" description="Basic and acidic residues" evidence="1">
    <location>
        <begin position="121"/>
        <end position="130"/>
    </location>
</feature>
<keyword evidence="2" id="KW-1133">Transmembrane helix</keyword>
<evidence type="ECO:0000256" key="1">
    <source>
        <dbReference type="SAM" id="MobiDB-lite"/>
    </source>
</evidence>
<dbReference type="Pfam" id="PF03140">
    <property type="entry name" value="DUF247"/>
    <property type="match status" value="2"/>
</dbReference>
<dbReference type="AlphaFoldDB" id="A0A2I0L4S5"/>
<protein>
    <submittedName>
        <fullName evidence="3">Uncharacterized protein</fullName>
    </submittedName>
</protein>
<dbReference type="Proteomes" id="UP000233551">
    <property type="component" value="Unassembled WGS sequence"/>
</dbReference>
<evidence type="ECO:0000313" key="4">
    <source>
        <dbReference type="Proteomes" id="UP000233551"/>
    </source>
</evidence>
<organism evidence="3 4">
    <name type="scientific">Punica granatum</name>
    <name type="common">Pomegranate</name>
    <dbReference type="NCBI Taxonomy" id="22663"/>
    <lineage>
        <taxon>Eukaryota</taxon>
        <taxon>Viridiplantae</taxon>
        <taxon>Streptophyta</taxon>
        <taxon>Embryophyta</taxon>
        <taxon>Tracheophyta</taxon>
        <taxon>Spermatophyta</taxon>
        <taxon>Magnoliopsida</taxon>
        <taxon>eudicotyledons</taxon>
        <taxon>Gunneridae</taxon>
        <taxon>Pentapetalae</taxon>
        <taxon>rosids</taxon>
        <taxon>malvids</taxon>
        <taxon>Myrtales</taxon>
        <taxon>Lythraceae</taxon>
        <taxon>Punica</taxon>
    </lineage>
</organism>
<keyword evidence="2" id="KW-0472">Membrane</keyword>
<reference evidence="3 4" key="1">
    <citation type="submission" date="2017-11" db="EMBL/GenBank/DDBJ databases">
        <title>De-novo sequencing of pomegranate (Punica granatum L.) genome.</title>
        <authorList>
            <person name="Akparov Z."/>
            <person name="Amiraslanov A."/>
            <person name="Hajiyeva S."/>
            <person name="Abbasov M."/>
            <person name="Kaur K."/>
            <person name="Hamwieh A."/>
            <person name="Solovyev V."/>
            <person name="Salamov A."/>
            <person name="Braich B."/>
            <person name="Kosarev P."/>
            <person name="Mahmoud A."/>
            <person name="Hajiyev E."/>
            <person name="Babayeva S."/>
            <person name="Izzatullayeva V."/>
            <person name="Mammadov A."/>
            <person name="Mammadov A."/>
            <person name="Sharifova S."/>
            <person name="Ojaghi J."/>
            <person name="Eynullazada K."/>
            <person name="Bayramov B."/>
            <person name="Abdulazimova A."/>
            <person name="Shahmuradov I."/>
        </authorList>
    </citation>
    <scope>NUCLEOTIDE SEQUENCE [LARGE SCALE GENOMIC DNA]</scope>
    <source>
        <strain evidence="4">cv. AG2017</strain>
        <tissue evidence="3">Leaf</tissue>
    </source>
</reference>
<keyword evidence="4" id="KW-1185">Reference proteome</keyword>
<dbReference type="InterPro" id="IPR004158">
    <property type="entry name" value="DUF247_pln"/>
</dbReference>
<evidence type="ECO:0000313" key="3">
    <source>
        <dbReference type="EMBL" id="PKI75697.1"/>
    </source>
</evidence>
<dbReference type="PANTHER" id="PTHR31170">
    <property type="entry name" value="BNAC04G53230D PROTEIN"/>
    <property type="match status" value="1"/>
</dbReference>
<dbReference type="EMBL" id="PGOL01000159">
    <property type="protein sequence ID" value="PKI75697.1"/>
    <property type="molecule type" value="Genomic_DNA"/>
</dbReference>
<dbReference type="STRING" id="22663.A0A2I0L4S5"/>
<feature type="region of interest" description="Disordered" evidence="1">
    <location>
        <begin position="121"/>
        <end position="143"/>
    </location>
</feature>
<dbReference type="PANTHER" id="PTHR31170:SF25">
    <property type="entry name" value="BNAA09G04570D PROTEIN"/>
    <property type="match status" value="1"/>
</dbReference>
<keyword evidence="2" id="KW-0812">Transmembrane</keyword>
<gene>
    <name evidence="3" type="ORF">CRG98_003957</name>
</gene>
<comment type="caution">
    <text evidence="3">The sequence shown here is derived from an EMBL/GenBank/DDBJ whole genome shotgun (WGS) entry which is preliminary data.</text>
</comment>
<proteinExistence type="predicted"/>